<keyword evidence="2 4" id="KW-0863">Zinc-finger</keyword>
<dbReference type="PROSITE" id="PS01358">
    <property type="entry name" value="ZF_RANBP2_1"/>
    <property type="match status" value="1"/>
</dbReference>
<dbReference type="OrthoDB" id="448686at2759"/>
<dbReference type="PROSITE" id="PS50199">
    <property type="entry name" value="ZF_RANBP2_2"/>
    <property type="match status" value="1"/>
</dbReference>
<evidence type="ECO:0000256" key="1">
    <source>
        <dbReference type="ARBA" id="ARBA00022723"/>
    </source>
</evidence>
<evidence type="ECO:0000313" key="8">
    <source>
        <dbReference type="EMBL" id="ETW57566.1"/>
    </source>
</evidence>
<sequence>MSLLNRKETSLMLNFFFKNVRNIHSFKQKYDTVLNKKVIKWRSQKKGLFNKVCQKKSFTSLECEQINNKNEKEEEDKKFNGDNNISDNEIYNEDEEDDKYIKSFYEIYDNNKDTYDCPKELMRFIIKEHMNVKIKIKCSSPRNMKKSDVRNIINNMFEKSNINEQNNINKADIHNGKNEIHNNPDEKNYDIYYLSSTFKNYNYPERNVLWPNPLVYNHRLQPFILKKGKEQNVNDMNNKKNTNNLNDNFERDKENIERNKKRLENLWSYSSSYGIDWNTLDELFLNYKTKKNEHQNEWEKYKSNIMMYASKVCKRKLINSRKKLLNELNIDYSNNIYANYDDRSIKNEQINLDEDNTEYNLLLPRSIFRKWTRTLYYYWKDKYMHYYHNTLCDYLKGEIVDLQLLREHNERNLNLSNKKMMNKHTYNLKPVTGSNLYITRYIKRKNNNEENDDTFDLTGVGENIYNTRTHCNRCNRVRPKSIGKNTKNIFFKSNDWKCDDCGNINWAKREKCNICSKSRYTKILNEHKNNKEIRTGKGGGHYDIQHNNEKRVHDSEDEEYDEFGRKKKKKIKTEDYEKKEKRYSEDSRINNHKDISYKHNNNYKNKNSDRSRSRSVSSDIKRKEHIPDRVLYF</sequence>
<dbReference type="Gene3D" id="4.10.1060.10">
    <property type="entry name" value="Zinc finger, RanBP2-type"/>
    <property type="match status" value="1"/>
</dbReference>
<evidence type="ECO:0000259" key="7">
    <source>
        <dbReference type="PROSITE" id="PS50199"/>
    </source>
</evidence>
<keyword evidence="5" id="KW-0175">Coiled coil</keyword>
<evidence type="ECO:0000256" key="2">
    <source>
        <dbReference type="ARBA" id="ARBA00022771"/>
    </source>
</evidence>
<dbReference type="EMBL" id="KI927252">
    <property type="protein sequence ID" value="ETW57566.1"/>
    <property type="molecule type" value="Genomic_DNA"/>
</dbReference>
<accession>W4J7G4</accession>
<feature type="domain" description="RanBP2-type" evidence="7">
    <location>
        <begin position="492"/>
        <end position="521"/>
    </location>
</feature>
<keyword evidence="3" id="KW-0862">Zinc</keyword>
<name>W4J7G4_PLAFP</name>
<dbReference type="SMART" id="SM00547">
    <property type="entry name" value="ZnF_RBZ"/>
    <property type="match status" value="1"/>
</dbReference>
<dbReference type="InterPro" id="IPR001876">
    <property type="entry name" value="Znf_RanBP2"/>
</dbReference>
<feature type="compositionally biased region" description="Basic and acidic residues" evidence="6">
    <location>
        <begin position="572"/>
        <end position="597"/>
    </location>
</feature>
<evidence type="ECO:0000313" key="9">
    <source>
        <dbReference type="Proteomes" id="UP000019103"/>
    </source>
</evidence>
<gene>
    <name evidence="8" type="ORF">PFUGPA_00470</name>
</gene>
<evidence type="ECO:0000256" key="5">
    <source>
        <dbReference type="SAM" id="Coils"/>
    </source>
</evidence>
<protein>
    <recommendedName>
        <fullName evidence="7">RanBP2-type domain-containing protein</fullName>
    </recommendedName>
</protein>
<feature type="region of interest" description="Disordered" evidence="6">
    <location>
        <begin position="531"/>
        <end position="628"/>
    </location>
</feature>
<dbReference type="PANTHER" id="PTHR12999">
    <property type="entry name" value="ZINC FINGER RAN-BINDING DOMAIN-CONTAINING PROTEIN 2 ZRANB2-RELATED"/>
    <property type="match status" value="1"/>
</dbReference>
<evidence type="ECO:0000256" key="4">
    <source>
        <dbReference type="PROSITE-ProRule" id="PRU00322"/>
    </source>
</evidence>
<reference evidence="8 9" key="1">
    <citation type="submission" date="2013-02" db="EMBL/GenBank/DDBJ databases">
        <title>The Genome Annotation of Plasmodium falciparum Palo Alto/Uganda.</title>
        <authorList>
            <consortium name="The Broad Institute Genome Sequencing Platform"/>
            <consortium name="The Broad Institute Genome Sequencing Center for Infectious Disease"/>
            <person name="Neafsey D."/>
            <person name="Hoffman S."/>
            <person name="Volkman S."/>
            <person name="Rosenthal P."/>
            <person name="Walker B."/>
            <person name="Young S.K."/>
            <person name="Zeng Q."/>
            <person name="Gargeya S."/>
            <person name="Fitzgerald M."/>
            <person name="Haas B."/>
            <person name="Abouelleil A."/>
            <person name="Allen A.W."/>
            <person name="Alvarado L."/>
            <person name="Arachchi H.M."/>
            <person name="Berlin A.M."/>
            <person name="Chapman S.B."/>
            <person name="Gainer-Dewar J."/>
            <person name="Goldberg J."/>
            <person name="Griggs A."/>
            <person name="Gujja S."/>
            <person name="Hansen M."/>
            <person name="Howarth C."/>
            <person name="Imamovic A."/>
            <person name="Ireland A."/>
            <person name="Larimer J."/>
            <person name="McCowan C."/>
            <person name="Murphy C."/>
            <person name="Pearson M."/>
            <person name="Poon T.W."/>
            <person name="Priest M."/>
            <person name="Roberts A."/>
            <person name="Saif S."/>
            <person name="Shea T."/>
            <person name="Sisk P."/>
            <person name="Sykes S."/>
            <person name="Wortman J."/>
            <person name="Nusbaum C."/>
            <person name="Birren B."/>
        </authorList>
    </citation>
    <scope>NUCLEOTIDE SEQUENCE [LARGE SCALE GENOMIC DNA]</scope>
    <source>
        <strain evidence="8 9">Palo Alto/Uganda</strain>
    </source>
</reference>
<dbReference type="AlphaFoldDB" id="W4J7G4"/>
<evidence type="ECO:0000256" key="3">
    <source>
        <dbReference type="ARBA" id="ARBA00022833"/>
    </source>
</evidence>
<dbReference type="PANTHER" id="PTHR12999:SF17">
    <property type="entry name" value="ZINC FINGER RAN-BINDING DOMAIN-CONTAINING PROTEIN 2"/>
    <property type="match status" value="1"/>
</dbReference>
<feature type="compositionally biased region" description="Basic and acidic residues" evidence="6">
    <location>
        <begin position="543"/>
        <end position="554"/>
    </location>
</feature>
<dbReference type="SUPFAM" id="SSF90209">
    <property type="entry name" value="Ran binding protein zinc finger-like"/>
    <property type="match status" value="1"/>
</dbReference>
<keyword evidence="1" id="KW-0479">Metal-binding</keyword>
<proteinExistence type="predicted"/>
<feature type="coiled-coil region" evidence="5">
    <location>
        <begin position="239"/>
        <end position="266"/>
    </location>
</feature>
<evidence type="ECO:0000256" key="6">
    <source>
        <dbReference type="SAM" id="MobiDB-lite"/>
    </source>
</evidence>
<organism evidence="8 9">
    <name type="scientific">Plasmodium falciparum (isolate Palo Alto / Uganda)</name>
    <dbReference type="NCBI Taxonomy" id="57270"/>
    <lineage>
        <taxon>Eukaryota</taxon>
        <taxon>Sar</taxon>
        <taxon>Alveolata</taxon>
        <taxon>Apicomplexa</taxon>
        <taxon>Aconoidasida</taxon>
        <taxon>Haemosporida</taxon>
        <taxon>Plasmodiidae</taxon>
        <taxon>Plasmodium</taxon>
        <taxon>Plasmodium (Laverania)</taxon>
    </lineage>
</organism>
<dbReference type="InterPro" id="IPR036443">
    <property type="entry name" value="Znf_RanBP2_sf"/>
</dbReference>
<feature type="compositionally biased region" description="Basic and acidic residues" evidence="6">
    <location>
        <begin position="619"/>
        <end position="628"/>
    </location>
</feature>
<reference evidence="8 9" key="2">
    <citation type="submission" date="2013-02" db="EMBL/GenBank/DDBJ databases">
        <title>The Genome Sequence of Plasmodium falciparum Palo Alto/Uganda.</title>
        <authorList>
            <consortium name="The Broad Institute Genome Sequencing Platform"/>
            <consortium name="The Broad Institute Genome Sequencing Center for Infectious Disease"/>
            <person name="Neafsey D."/>
            <person name="Cheeseman I."/>
            <person name="Volkman S."/>
            <person name="Adams J."/>
            <person name="Walker B."/>
            <person name="Young S.K."/>
            <person name="Zeng Q."/>
            <person name="Gargeya S."/>
            <person name="Fitzgerald M."/>
            <person name="Haas B."/>
            <person name="Abouelleil A."/>
            <person name="Alvarado L."/>
            <person name="Arachchi H.M."/>
            <person name="Berlin A.M."/>
            <person name="Chapman S.B."/>
            <person name="Dewar J."/>
            <person name="Goldberg J."/>
            <person name="Griggs A."/>
            <person name="Gujja S."/>
            <person name="Hansen M."/>
            <person name="Howarth C."/>
            <person name="Imamovic A."/>
            <person name="Larimer J."/>
            <person name="McCowan C."/>
            <person name="Murphy C."/>
            <person name="Neiman D."/>
            <person name="Pearson M."/>
            <person name="Priest M."/>
            <person name="Roberts A."/>
            <person name="Saif S."/>
            <person name="Shea T."/>
            <person name="Sisk P."/>
            <person name="Sykes S."/>
            <person name="Wortman J."/>
            <person name="Nusbaum C."/>
            <person name="Birren B."/>
        </authorList>
    </citation>
    <scope>NUCLEOTIDE SEQUENCE [LARGE SCALE GENOMIC DNA]</scope>
    <source>
        <strain evidence="8 9">Palo Alto/Uganda</strain>
    </source>
</reference>
<dbReference type="GO" id="GO:0008270">
    <property type="term" value="F:zinc ion binding"/>
    <property type="evidence" value="ECO:0007669"/>
    <property type="project" value="UniProtKB-KW"/>
</dbReference>
<dbReference type="Proteomes" id="UP000019103">
    <property type="component" value="Unassembled WGS sequence"/>
</dbReference>